<dbReference type="AlphaFoldDB" id="A0A5N6P058"/>
<sequence>MEVFASFFVVIGFVFTIARYCGSVLTVLGRNPMVQRVNRGTGLFSLQSRSICTCSYVLLPPCASTGTSAMSQCCELHAPSEDLPHAHPRSAFGSCAPVLEWLQVVVAIPGAAA</sequence>
<comment type="caution">
    <text evidence="2">The sequence shown here is derived from an EMBL/GenBank/DDBJ whole genome shotgun (WGS) entry which is preliminary data.</text>
</comment>
<keyword evidence="1" id="KW-0472">Membrane</keyword>
<name>A0A5N6P058_9ASTR</name>
<keyword evidence="1" id="KW-0812">Transmembrane</keyword>
<evidence type="ECO:0000256" key="1">
    <source>
        <dbReference type="SAM" id="Phobius"/>
    </source>
</evidence>
<reference evidence="2 3" key="1">
    <citation type="submission" date="2019-05" db="EMBL/GenBank/DDBJ databases">
        <title>Mikania micrantha, genome provides insights into the molecular mechanism of rapid growth.</title>
        <authorList>
            <person name="Liu B."/>
        </authorList>
    </citation>
    <scope>NUCLEOTIDE SEQUENCE [LARGE SCALE GENOMIC DNA]</scope>
    <source>
        <strain evidence="2">NLD-2019</strain>
        <tissue evidence="2">Leaf</tissue>
    </source>
</reference>
<feature type="transmembrane region" description="Helical" evidence="1">
    <location>
        <begin position="6"/>
        <end position="29"/>
    </location>
</feature>
<keyword evidence="1" id="KW-1133">Transmembrane helix</keyword>
<keyword evidence="3" id="KW-1185">Reference proteome</keyword>
<protein>
    <submittedName>
        <fullName evidence="2">Uncharacterized protein</fullName>
    </submittedName>
</protein>
<evidence type="ECO:0000313" key="2">
    <source>
        <dbReference type="EMBL" id="KAD5508758.1"/>
    </source>
</evidence>
<evidence type="ECO:0000313" key="3">
    <source>
        <dbReference type="Proteomes" id="UP000326396"/>
    </source>
</evidence>
<organism evidence="2 3">
    <name type="scientific">Mikania micrantha</name>
    <name type="common">bitter vine</name>
    <dbReference type="NCBI Taxonomy" id="192012"/>
    <lineage>
        <taxon>Eukaryota</taxon>
        <taxon>Viridiplantae</taxon>
        <taxon>Streptophyta</taxon>
        <taxon>Embryophyta</taxon>
        <taxon>Tracheophyta</taxon>
        <taxon>Spermatophyta</taxon>
        <taxon>Magnoliopsida</taxon>
        <taxon>eudicotyledons</taxon>
        <taxon>Gunneridae</taxon>
        <taxon>Pentapetalae</taxon>
        <taxon>asterids</taxon>
        <taxon>campanulids</taxon>
        <taxon>Asterales</taxon>
        <taxon>Asteraceae</taxon>
        <taxon>Asteroideae</taxon>
        <taxon>Heliantheae alliance</taxon>
        <taxon>Eupatorieae</taxon>
        <taxon>Mikania</taxon>
    </lineage>
</organism>
<accession>A0A5N6P058</accession>
<dbReference type="EMBL" id="SZYD01000008">
    <property type="protein sequence ID" value="KAD5508758.1"/>
    <property type="molecule type" value="Genomic_DNA"/>
</dbReference>
<gene>
    <name evidence="2" type="ORF">E3N88_16461</name>
</gene>
<dbReference type="OrthoDB" id="1864232at2759"/>
<dbReference type="Proteomes" id="UP000326396">
    <property type="component" value="Linkage Group LG16"/>
</dbReference>
<proteinExistence type="predicted"/>